<dbReference type="RefSeq" id="WP_146439956.1">
    <property type="nucleotide sequence ID" value="NZ_SJPL01000001.1"/>
</dbReference>
<accession>A0A5C5YEM2</accession>
<dbReference type="AlphaFoldDB" id="A0A5C5YEM2"/>
<feature type="compositionally biased region" description="Pro residues" evidence="1">
    <location>
        <begin position="119"/>
        <end position="137"/>
    </location>
</feature>
<dbReference type="Gene3D" id="2.30.30.700">
    <property type="entry name" value="SLA1 homology domain 1"/>
    <property type="match status" value="1"/>
</dbReference>
<evidence type="ECO:0008006" key="4">
    <source>
        <dbReference type="Google" id="ProtNLM"/>
    </source>
</evidence>
<sequence length="436" mass="47704">MKTTKIGFRAVCKTRQPIGHLARRSLMSVTLAVVMASPLSAETWTNLEGTSSIEARMIGRWGDNVVLETSGGRRVTVKMEDLRSDSRIQADDLAAELDQNRDASVQQLQQQAAIDAAPAPDPLPEPEPAPAYQPPPRNVSAEEAFNHMVAQLQAGHIRVLFESLPPLYRKDLEKIIAQAAGKLDPSAFDAVTSTIHQVGDTIVTRQNWLFSHPRFESVSAETTAQLREMTLAAANMMRSGFDPQTLKLEDLKTQPFGKWLADYDTAMAAYLHPLMDDSASSGVPEMTFDEGKDGKVTVTQVISEKQKVQFDLEKVDGFWLPSSLAKDWDKQVEQWQAKLDETDDGSVGGGGVAAMVSGVAGPFLQPLRDAGTAKEFHVAMESLIAGAETLGKMIPKDLGIDLGGRQNNGYGYGEEDYGYGEEEEMYGDEYGDEYGR</sequence>
<keyword evidence="3" id="KW-1185">Reference proteome</keyword>
<dbReference type="EMBL" id="SJPL01000001">
    <property type="protein sequence ID" value="TWT71692.1"/>
    <property type="molecule type" value="Genomic_DNA"/>
</dbReference>
<proteinExistence type="predicted"/>
<evidence type="ECO:0000256" key="1">
    <source>
        <dbReference type="SAM" id="MobiDB-lite"/>
    </source>
</evidence>
<gene>
    <name evidence="2" type="ORF">Pan14r_40030</name>
</gene>
<evidence type="ECO:0000313" key="2">
    <source>
        <dbReference type="EMBL" id="TWT71692.1"/>
    </source>
</evidence>
<organism evidence="2 3">
    <name type="scientific">Crateriforma conspicua</name>
    <dbReference type="NCBI Taxonomy" id="2527996"/>
    <lineage>
        <taxon>Bacteria</taxon>
        <taxon>Pseudomonadati</taxon>
        <taxon>Planctomycetota</taxon>
        <taxon>Planctomycetia</taxon>
        <taxon>Planctomycetales</taxon>
        <taxon>Planctomycetaceae</taxon>
        <taxon>Crateriforma</taxon>
    </lineage>
</organism>
<dbReference type="OrthoDB" id="289213at2"/>
<protein>
    <recommendedName>
        <fullName evidence="4">SLA1 homology domain-containing protein</fullName>
    </recommendedName>
</protein>
<evidence type="ECO:0000313" key="3">
    <source>
        <dbReference type="Proteomes" id="UP000317238"/>
    </source>
</evidence>
<feature type="region of interest" description="Disordered" evidence="1">
    <location>
        <begin position="99"/>
        <end position="138"/>
    </location>
</feature>
<reference evidence="2 3" key="1">
    <citation type="submission" date="2019-02" db="EMBL/GenBank/DDBJ databases">
        <title>Deep-cultivation of Planctomycetes and their phenomic and genomic characterization uncovers novel biology.</title>
        <authorList>
            <person name="Wiegand S."/>
            <person name="Jogler M."/>
            <person name="Boedeker C."/>
            <person name="Pinto D."/>
            <person name="Vollmers J."/>
            <person name="Rivas-Marin E."/>
            <person name="Kohn T."/>
            <person name="Peeters S.H."/>
            <person name="Heuer A."/>
            <person name="Rast P."/>
            <person name="Oberbeckmann S."/>
            <person name="Bunk B."/>
            <person name="Jeske O."/>
            <person name="Meyerdierks A."/>
            <person name="Storesund J.E."/>
            <person name="Kallscheuer N."/>
            <person name="Luecker S."/>
            <person name="Lage O.M."/>
            <person name="Pohl T."/>
            <person name="Merkel B.J."/>
            <person name="Hornburger P."/>
            <person name="Mueller R.-W."/>
            <person name="Bruemmer F."/>
            <person name="Labrenz M."/>
            <person name="Spormann A.M."/>
            <person name="Op Den Camp H."/>
            <person name="Overmann J."/>
            <person name="Amann R."/>
            <person name="Jetten M.S.M."/>
            <person name="Mascher T."/>
            <person name="Medema M.H."/>
            <person name="Devos D.P."/>
            <person name="Kaster A.-K."/>
            <person name="Ovreas L."/>
            <person name="Rohde M."/>
            <person name="Galperin M.Y."/>
            <person name="Jogler C."/>
        </authorList>
    </citation>
    <scope>NUCLEOTIDE SEQUENCE [LARGE SCALE GENOMIC DNA]</scope>
    <source>
        <strain evidence="2 3">Pan14r</strain>
    </source>
</reference>
<feature type="compositionally biased region" description="Low complexity" evidence="1">
    <location>
        <begin position="106"/>
        <end position="118"/>
    </location>
</feature>
<comment type="caution">
    <text evidence="2">The sequence shown here is derived from an EMBL/GenBank/DDBJ whole genome shotgun (WGS) entry which is preliminary data.</text>
</comment>
<feature type="region of interest" description="Disordered" evidence="1">
    <location>
        <begin position="411"/>
        <end position="436"/>
    </location>
</feature>
<dbReference type="Proteomes" id="UP000317238">
    <property type="component" value="Unassembled WGS sequence"/>
</dbReference>
<feature type="compositionally biased region" description="Acidic residues" evidence="1">
    <location>
        <begin position="413"/>
        <end position="436"/>
    </location>
</feature>
<name>A0A5C5YEM2_9PLAN</name>